<keyword evidence="6" id="KW-1185">Reference proteome</keyword>
<dbReference type="Gene3D" id="2.30.30.40">
    <property type="entry name" value="SH3 Domains"/>
    <property type="match status" value="1"/>
</dbReference>
<dbReference type="InterPro" id="IPR011990">
    <property type="entry name" value="TPR-like_helical_dom_sf"/>
</dbReference>
<dbReference type="Gene3D" id="1.25.40.10">
    <property type="entry name" value="Tetratricopeptide repeat domain"/>
    <property type="match status" value="1"/>
</dbReference>
<feature type="chain" id="PRO_5023129197" evidence="3">
    <location>
        <begin position="22"/>
        <end position="253"/>
    </location>
</feature>
<dbReference type="PROSITE" id="PS50005">
    <property type="entry name" value="TPR"/>
    <property type="match status" value="1"/>
</dbReference>
<proteinExistence type="predicted"/>
<dbReference type="Pfam" id="PF08239">
    <property type="entry name" value="SH3_3"/>
    <property type="match status" value="1"/>
</dbReference>
<feature type="domain" description="SH3b" evidence="4">
    <location>
        <begin position="203"/>
        <end position="249"/>
    </location>
</feature>
<keyword evidence="1" id="KW-0802">TPR repeat</keyword>
<keyword evidence="2" id="KW-0472">Membrane</keyword>
<evidence type="ECO:0000256" key="3">
    <source>
        <dbReference type="SAM" id="SignalP"/>
    </source>
</evidence>
<evidence type="ECO:0000256" key="1">
    <source>
        <dbReference type="PROSITE-ProRule" id="PRU00339"/>
    </source>
</evidence>
<dbReference type="InterPro" id="IPR019734">
    <property type="entry name" value="TPR_rpt"/>
</dbReference>
<dbReference type="AlphaFoldDB" id="A0A5C6RM85"/>
<accession>A0A5C6RM85</accession>
<dbReference type="Proteomes" id="UP000321580">
    <property type="component" value="Unassembled WGS sequence"/>
</dbReference>
<dbReference type="SUPFAM" id="SSF48452">
    <property type="entry name" value="TPR-like"/>
    <property type="match status" value="1"/>
</dbReference>
<dbReference type="EMBL" id="VOOR01000020">
    <property type="protein sequence ID" value="TXB63064.1"/>
    <property type="molecule type" value="Genomic_DNA"/>
</dbReference>
<dbReference type="RefSeq" id="WP_147167619.1">
    <property type="nucleotide sequence ID" value="NZ_VOOR01000020.1"/>
</dbReference>
<protein>
    <submittedName>
        <fullName evidence="5">Tetratricopeptide repeat protein</fullName>
    </submittedName>
</protein>
<feature type="repeat" description="TPR" evidence="1">
    <location>
        <begin position="58"/>
        <end position="91"/>
    </location>
</feature>
<evidence type="ECO:0000313" key="5">
    <source>
        <dbReference type="EMBL" id="TXB63064.1"/>
    </source>
</evidence>
<dbReference type="InterPro" id="IPR003646">
    <property type="entry name" value="SH3-like_bac-type"/>
</dbReference>
<dbReference type="OrthoDB" id="9776208at2"/>
<gene>
    <name evidence="5" type="ORF">FRY97_11230</name>
</gene>
<feature type="transmembrane region" description="Helical" evidence="2">
    <location>
        <begin position="163"/>
        <end position="182"/>
    </location>
</feature>
<dbReference type="Pfam" id="PF13432">
    <property type="entry name" value="TPR_16"/>
    <property type="match status" value="1"/>
</dbReference>
<evidence type="ECO:0000313" key="6">
    <source>
        <dbReference type="Proteomes" id="UP000321580"/>
    </source>
</evidence>
<feature type="signal peptide" evidence="3">
    <location>
        <begin position="1"/>
        <end position="21"/>
    </location>
</feature>
<keyword evidence="2" id="KW-1133">Transmembrane helix</keyword>
<evidence type="ECO:0000256" key="2">
    <source>
        <dbReference type="SAM" id="Phobius"/>
    </source>
</evidence>
<name>A0A5C6RM85_9BACT</name>
<comment type="caution">
    <text evidence="5">The sequence shown here is derived from an EMBL/GenBank/DDBJ whole genome shotgun (WGS) entry which is preliminary data.</text>
</comment>
<reference evidence="5 6" key="1">
    <citation type="submission" date="2019-08" db="EMBL/GenBank/DDBJ databases">
        <title>Genome of Phaeodactylibacter luteus.</title>
        <authorList>
            <person name="Bowman J.P."/>
        </authorList>
    </citation>
    <scope>NUCLEOTIDE SEQUENCE [LARGE SCALE GENOMIC DNA]</scope>
    <source>
        <strain evidence="5 6">KCTC 42180</strain>
    </source>
</reference>
<dbReference type="SMART" id="SM00028">
    <property type="entry name" value="TPR"/>
    <property type="match status" value="2"/>
</dbReference>
<feature type="transmembrane region" description="Helical" evidence="2">
    <location>
        <begin position="132"/>
        <end position="151"/>
    </location>
</feature>
<keyword evidence="3" id="KW-0732">Signal</keyword>
<keyword evidence="2" id="KW-0812">Transmembrane</keyword>
<evidence type="ECO:0000259" key="4">
    <source>
        <dbReference type="Pfam" id="PF08239"/>
    </source>
</evidence>
<sequence>MDKQFWIFVALLFGLQSLAIASAPEQLLQAGHEAYQDKDYPAAISRYEAVRDAGYESVALWYNLGNAHYKNGDLAAAVLHYRRAQRLAPKNQQVRSNLQLVQDELGAPVVQIRQSATVRLWNGLAGRLRARGWAWLGILLLWIGASGLAAWKWGSSRTYRKAGFFLGLLALLAAILPLSLSYSRAQQEYLRTEAVVMSPEASLYLAPDSISEQVRELVPGEILEVTDELSGWYKVRLGDTTAGWLPKDVVAVV</sequence>
<organism evidence="5 6">
    <name type="scientific">Phaeodactylibacter luteus</name>
    <dbReference type="NCBI Taxonomy" id="1564516"/>
    <lineage>
        <taxon>Bacteria</taxon>
        <taxon>Pseudomonadati</taxon>
        <taxon>Bacteroidota</taxon>
        <taxon>Saprospiria</taxon>
        <taxon>Saprospirales</taxon>
        <taxon>Haliscomenobacteraceae</taxon>
        <taxon>Phaeodactylibacter</taxon>
    </lineage>
</organism>